<proteinExistence type="inferred from homology"/>
<dbReference type="InterPro" id="IPR029045">
    <property type="entry name" value="ClpP/crotonase-like_dom_sf"/>
</dbReference>
<dbReference type="GO" id="GO:0004252">
    <property type="term" value="F:serine-type endopeptidase activity"/>
    <property type="evidence" value="ECO:0007669"/>
    <property type="project" value="InterPro"/>
</dbReference>
<name>A0A411L8W4_9CARY</name>
<dbReference type="SUPFAM" id="SSF52096">
    <property type="entry name" value="ClpP/crotonase"/>
    <property type="match status" value="1"/>
</dbReference>
<dbReference type="PANTHER" id="PTHR10381">
    <property type="entry name" value="ATP-DEPENDENT CLP PROTEASE PROTEOLYTIC SUBUNIT"/>
    <property type="match status" value="1"/>
</dbReference>
<dbReference type="GO" id="GO:0009532">
    <property type="term" value="C:plastid stroma"/>
    <property type="evidence" value="ECO:0007669"/>
    <property type="project" value="UniProtKB-ARBA"/>
</dbReference>
<keyword evidence="4" id="KW-0645">Protease</keyword>
<dbReference type="Pfam" id="PF00574">
    <property type="entry name" value="CLP_protease"/>
    <property type="match status" value="2"/>
</dbReference>
<keyword evidence="4" id="KW-0378">Hydrolase</keyword>
<dbReference type="PRINTS" id="PR00127">
    <property type="entry name" value="CLPPROTEASEP"/>
</dbReference>
<organism evidence="4">
    <name type="scientific">Hypertelis spergulacea</name>
    <dbReference type="NCBI Taxonomy" id="764270"/>
    <lineage>
        <taxon>Eukaryota</taxon>
        <taxon>Viridiplantae</taxon>
        <taxon>Streptophyta</taxon>
        <taxon>Embryophyta</taxon>
        <taxon>Tracheophyta</taxon>
        <taxon>Spermatophyta</taxon>
        <taxon>Magnoliopsida</taxon>
        <taxon>eudicotyledons</taxon>
        <taxon>Gunneridae</taxon>
        <taxon>Pentapetalae</taxon>
        <taxon>Caryophyllales</taxon>
        <taxon>Molluginaceae</taxon>
        <taxon>Hypertelis</taxon>
    </lineage>
</organism>
<evidence type="ECO:0000256" key="2">
    <source>
        <dbReference type="RuleBase" id="RU003567"/>
    </source>
</evidence>
<feature type="compositionally biased region" description="Basic and acidic residues" evidence="3">
    <location>
        <begin position="143"/>
        <end position="153"/>
    </location>
</feature>
<feature type="region of interest" description="Disordered" evidence="3">
    <location>
        <begin position="182"/>
        <end position="230"/>
    </location>
</feature>
<accession>A0A411L8W4</accession>
<dbReference type="InterPro" id="IPR001907">
    <property type="entry name" value="ClpP"/>
</dbReference>
<dbReference type="GO" id="GO:0006515">
    <property type="term" value="P:protein quality control for misfolded or incompletely synthesized proteins"/>
    <property type="evidence" value="ECO:0007669"/>
    <property type="project" value="TreeGrafter"/>
</dbReference>
<gene>
    <name evidence="4" type="primary">clpP</name>
</gene>
<geneLocation type="chloroplast" evidence="4"/>
<dbReference type="CDD" id="cd07017">
    <property type="entry name" value="S14_ClpP_2"/>
    <property type="match status" value="1"/>
</dbReference>
<dbReference type="GO" id="GO:0004176">
    <property type="term" value="F:ATP-dependent peptidase activity"/>
    <property type="evidence" value="ECO:0007669"/>
    <property type="project" value="InterPro"/>
</dbReference>
<dbReference type="EMBL" id="MH286352">
    <property type="protein sequence ID" value="QBE88771.1"/>
    <property type="molecule type" value="Genomic_DNA"/>
</dbReference>
<protein>
    <recommendedName>
        <fullName evidence="2">ATP-dependent Clp protease proteolytic subunit</fullName>
    </recommendedName>
</protein>
<reference evidence="4" key="1">
    <citation type="journal article" date="2019" name="Mol. Phylogenet. Evol.">
        <title>Plastid phylogenomic insights into the evolution of Caryophyllales.</title>
        <authorList>
            <person name="Yao G."/>
            <person name="Jin J.J."/>
            <person name="Li H.T."/>
            <person name="Yang J.B."/>
            <person name="Shiva Mandala V."/>
            <person name="Croley M."/>
            <person name="Mostow R."/>
            <person name="Douglas N.A."/>
            <person name="Chase M.W."/>
            <person name="Christenhusz M.J."/>
            <person name="Soltis D.E."/>
            <person name="Soltis P.S."/>
            <person name="Smith S.A."/>
            <person name="Brockington S.F."/>
            <person name="Moore M.J."/>
            <person name="Yi T.S."/>
            <person name="Li D.Z."/>
        </authorList>
    </citation>
    <scope>NUCLEOTIDE SEQUENCE</scope>
</reference>
<keyword evidence="4" id="KW-0934">Plastid</keyword>
<feature type="compositionally biased region" description="Acidic residues" evidence="3">
    <location>
        <begin position="193"/>
        <end position="202"/>
    </location>
</feature>
<comment type="similarity">
    <text evidence="1 2">Belongs to the peptidase S14 family.</text>
</comment>
<dbReference type="Gene3D" id="3.90.226.10">
    <property type="entry name" value="2-enoyl-CoA Hydratase, Chain A, domain 1"/>
    <property type="match status" value="2"/>
</dbReference>
<evidence type="ECO:0000256" key="3">
    <source>
        <dbReference type="SAM" id="MobiDB-lite"/>
    </source>
</evidence>
<sequence length="310" mass="36625">MPIGYPKFEIKVERVALEFYGKPEFVWIDQDVVPYLGRLLMLFQEIDDEMAANMIGIMTYYNIEDDMEPMQLWINSWGGLVNAGLSIYDMIEESEVPVESYCLGTAGSIAALLMTSGVRGKRWAFPHGRFIIQQPTWTLTDAEELRPEDKDPTITEEEDRSDRGYPRRKDEYLRKPSKYRKRKDPWKWKGDPVEDDSEDEDPWQWRWDPDSEDEDSEDEDSPQYSLEYWRPEEGEEMIKEKKKKKIIRKRKECIVEAREMFRVRERIVNIYARRTGQPESVVSEDLERGFLMNSQEAKEYGILDNVVGSD</sequence>
<keyword evidence="4" id="KW-0150">Chloroplast</keyword>
<evidence type="ECO:0000313" key="4">
    <source>
        <dbReference type="EMBL" id="QBE88771.1"/>
    </source>
</evidence>
<dbReference type="PANTHER" id="PTHR10381:SF11">
    <property type="entry name" value="ATP-DEPENDENT CLP PROTEASE PROTEOLYTIC SUBUNIT, MITOCHONDRIAL"/>
    <property type="match status" value="1"/>
</dbReference>
<dbReference type="GO" id="GO:0009368">
    <property type="term" value="C:endopeptidase Clp complex"/>
    <property type="evidence" value="ECO:0007669"/>
    <property type="project" value="TreeGrafter"/>
</dbReference>
<feature type="compositionally biased region" description="Acidic residues" evidence="3">
    <location>
        <begin position="210"/>
        <end position="221"/>
    </location>
</feature>
<dbReference type="InterPro" id="IPR023562">
    <property type="entry name" value="ClpP/TepA"/>
</dbReference>
<feature type="region of interest" description="Disordered" evidence="3">
    <location>
        <begin position="141"/>
        <end position="167"/>
    </location>
</feature>
<dbReference type="GO" id="GO:0051117">
    <property type="term" value="F:ATPase binding"/>
    <property type="evidence" value="ECO:0007669"/>
    <property type="project" value="TreeGrafter"/>
</dbReference>
<evidence type="ECO:0000256" key="1">
    <source>
        <dbReference type="ARBA" id="ARBA00007039"/>
    </source>
</evidence>
<dbReference type="AlphaFoldDB" id="A0A411L8W4"/>